<evidence type="ECO:0000313" key="6">
    <source>
        <dbReference type="Proteomes" id="UP000051530"/>
    </source>
</evidence>
<protein>
    <submittedName>
        <fullName evidence="5">Protein involved in DNA repair</fullName>
    </submittedName>
</protein>
<reference evidence="5 6" key="1">
    <citation type="submission" date="2015-07" db="EMBL/GenBank/DDBJ databases">
        <title>The genome of Pseudoloma neurophilia, a relevant intracellular parasite of the zebrafish.</title>
        <authorList>
            <person name="Ndikumana S."/>
            <person name="Pelin A."/>
            <person name="Sanders J."/>
            <person name="Corradi N."/>
        </authorList>
    </citation>
    <scope>NUCLEOTIDE SEQUENCE [LARGE SCALE GENOMIC DNA]</scope>
    <source>
        <strain evidence="5 6">MK1</strain>
    </source>
</reference>
<dbReference type="InterPro" id="IPR004181">
    <property type="entry name" value="Znf_MIZ"/>
</dbReference>
<dbReference type="Proteomes" id="UP000051530">
    <property type="component" value="Unassembled WGS sequence"/>
</dbReference>
<dbReference type="GO" id="GO:0008270">
    <property type="term" value="F:zinc ion binding"/>
    <property type="evidence" value="ECO:0007669"/>
    <property type="project" value="UniProtKB-KW"/>
</dbReference>
<accession>A0A0R0LRE4</accession>
<dbReference type="SUPFAM" id="SSF57850">
    <property type="entry name" value="RING/U-box"/>
    <property type="match status" value="1"/>
</dbReference>
<keyword evidence="6" id="KW-1185">Reference proteome</keyword>
<keyword evidence="1" id="KW-0479">Metal-binding</keyword>
<dbReference type="EMBL" id="LGUB01001479">
    <property type="protein sequence ID" value="KRH91832.1"/>
    <property type="molecule type" value="Genomic_DNA"/>
</dbReference>
<evidence type="ECO:0000313" key="5">
    <source>
        <dbReference type="EMBL" id="KRH91832.1"/>
    </source>
</evidence>
<evidence type="ECO:0000256" key="2">
    <source>
        <dbReference type="ARBA" id="ARBA00022771"/>
    </source>
</evidence>
<keyword evidence="3" id="KW-0862">Zinc</keyword>
<evidence type="ECO:0000259" key="4">
    <source>
        <dbReference type="Pfam" id="PF11789"/>
    </source>
</evidence>
<comment type="caution">
    <text evidence="5">The sequence shown here is derived from an EMBL/GenBank/DDBJ whole genome shotgun (WGS) entry which is preliminary data.</text>
</comment>
<keyword evidence="2" id="KW-0863">Zinc-finger</keyword>
<dbReference type="AlphaFoldDB" id="A0A0R0LRE4"/>
<dbReference type="InterPro" id="IPR013083">
    <property type="entry name" value="Znf_RING/FYVE/PHD"/>
</dbReference>
<gene>
    <name evidence="5" type="ORF">M153_22705000418</name>
</gene>
<organism evidence="5 6">
    <name type="scientific">Pseudoloma neurophilia</name>
    <dbReference type="NCBI Taxonomy" id="146866"/>
    <lineage>
        <taxon>Eukaryota</taxon>
        <taxon>Fungi</taxon>
        <taxon>Fungi incertae sedis</taxon>
        <taxon>Microsporidia</taxon>
        <taxon>Pseudoloma</taxon>
    </lineage>
</organism>
<proteinExistence type="predicted"/>
<evidence type="ECO:0000256" key="1">
    <source>
        <dbReference type="ARBA" id="ARBA00022723"/>
    </source>
</evidence>
<dbReference type="Pfam" id="PF11789">
    <property type="entry name" value="zf-Nse"/>
    <property type="match status" value="1"/>
</dbReference>
<dbReference type="VEuPathDB" id="MicrosporidiaDB:M153_22705000418"/>
<dbReference type="OrthoDB" id="2190619at2759"/>
<sequence length="131" mass="15319">MEEDPLEERCKVIEKILEHMKKAGYKDEDTFLRLKAQTFLKNTNLLTTHVNLKNLIEMAKKSEEYSELFEEIELLQSKTGDQCCITQEKIIDPWENTCGHFYEREVVLVYKKKNKKCPVVGCSATISEVEK</sequence>
<evidence type="ECO:0000256" key="3">
    <source>
        <dbReference type="ARBA" id="ARBA00022833"/>
    </source>
</evidence>
<feature type="domain" description="SP-RING-type" evidence="4">
    <location>
        <begin position="70"/>
        <end position="123"/>
    </location>
</feature>
<dbReference type="Gene3D" id="3.30.40.10">
    <property type="entry name" value="Zinc/RING finger domain, C3HC4 (zinc finger)"/>
    <property type="match status" value="1"/>
</dbReference>
<name>A0A0R0LRE4_9MICR</name>